<dbReference type="RefSeq" id="WP_179168011.1">
    <property type="nucleotide sequence ID" value="NZ_CP058529.1"/>
</dbReference>
<keyword evidence="2" id="KW-1185">Reference proteome</keyword>
<dbReference type="AlphaFoldDB" id="A0A7D5KDZ9"/>
<dbReference type="Proteomes" id="UP000509750">
    <property type="component" value="Chromosome"/>
</dbReference>
<dbReference type="GeneID" id="56027623"/>
<evidence type="ECO:0000313" key="1">
    <source>
        <dbReference type="EMBL" id="QLG26436.1"/>
    </source>
</evidence>
<evidence type="ECO:0000313" key="2">
    <source>
        <dbReference type="Proteomes" id="UP000509750"/>
    </source>
</evidence>
<dbReference type="EMBL" id="CP058529">
    <property type="protein sequence ID" value="QLG26436.1"/>
    <property type="molecule type" value="Genomic_DNA"/>
</dbReference>
<sequence length="160" mass="17133">MAAPRSQPLLPAALGLLLVTAGTAFGLTFATQLEWQQRDAVTATVNDVTLSDPADTGPRVAANLSVGNPLDRPIDVSSLRLLVFEGDPPPDRDDRLSVPRSARIEQVTIPACGTVTVRAHADVRDEDVDRTRRALANGTANSRGLLTLRLAGREFEIDVE</sequence>
<protein>
    <recommendedName>
        <fullName evidence="3">Late embryogenesis abundant protein</fullName>
    </recommendedName>
</protein>
<dbReference type="KEGG" id="halg:HUG10_02280"/>
<evidence type="ECO:0008006" key="3">
    <source>
        <dbReference type="Google" id="ProtNLM"/>
    </source>
</evidence>
<gene>
    <name evidence="1" type="ORF">HUG10_02280</name>
</gene>
<accession>A0A7D5KDZ9</accession>
<reference evidence="1 2" key="1">
    <citation type="submission" date="2020-07" db="EMBL/GenBank/DDBJ databases">
        <title>Gai3-2, isolated from salt lake.</title>
        <authorList>
            <person name="Cui H."/>
            <person name="Shi X."/>
        </authorList>
    </citation>
    <scope>NUCLEOTIDE SEQUENCE [LARGE SCALE GENOMIC DNA]</scope>
    <source>
        <strain evidence="1 2">Gai3-2</strain>
    </source>
</reference>
<dbReference type="OrthoDB" id="382301at2157"/>
<proteinExistence type="predicted"/>
<organism evidence="1 2">
    <name type="scientific">Halorarum halophilum</name>
    <dbReference type="NCBI Taxonomy" id="2743090"/>
    <lineage>
        <taxon>Archaea</taxon>
        <taxon>Methanobacteriati</taxon>
        <taxon>Methanobacteriota</taxon>
        <taxon>Stenosarchaea group</taxon>
        <taxon>Halobacteria</taxon>
        <taxon>Halobacteriales</taxon>
        <taxon>Haloferacaceae</taxon>
        <taxon>Halorarum</taxon>
    </lineage>
</organism>
<name>A0A7D5KDZ9_9EURY</name>